<evidence type="ECO:0000256" key="4">
    <source>
        <dbReference type="ARBA" id="ARBA00023136"/>
    </source>
</evidence>
<evidence type="ECO:0000256" key="1">
    <source>
        <dbReference type="ARBA" id="ARBA00004141"/>
    </source>
</evidence>
<name>A0A835IU44_9MAGN</name>
<dbReference type="EMBL" id="JADFTS010000001">
    <property type="protein sequence ID" value="KAF9623689.1"/>
    <property type="molecule type" value="Genomic_DNA"/>
</dbReference>
<comment type="subcellular location">
    <subcellularLocation>
        <location evidence="1">Membrane</location>
        <topology evidence="1">Multi-pass membrane protein</topology>
    </subcellularLocation>
</comment>
<dbReference type="GO" id="GO:0016020">
    <property type="term" value="C:membrane"/>
    <property type="evidence" value="ECO:0007669"/>
    <property type="project" value="UniProtKB-SubCell"/>
</dbReference>
<evidence type="ECO:0000313" key="6">
    <source>
        <dbReference type="Proteomes" id="UP000631114"/>
    </source>
</evidence>
<keyword evidence="2" id="KW-0812">Transmembrane</keyword>
<protein>
    <submittedName>
        <fullName evidence="5">Uncharacterized protein</fullName>
    </submittedName>
</protein>
<evidence type="ECO:0000256" key="2">
    <source>
        <dbReference type="ARBA" id="ARBA00022692"/>
    </source>
</evidence>
<keyword evidence="6" id="KW-1185">Reference proteome</keyword>
<dbReference type="AlphaFoldDB" id="A0A835IU44"/>
<reference evidence="5 6" key="1">
    <citation type="submission" date="2020-10" db="EMBL/GenBank/DDBJ databases">
        <title>The Coptis chinensis genome and diversification of protoberbering-type alkaloids.</title>
        <authorList>
            <person name="Wang B."/>
            <person name="Shu S."/>
            <person name="Song C."/>
            <person name="Liu Y."/>
        </authorList>
    </citation>
    <scope>NUCLEOTIDE SEQUENCE [LARGE SCALE GENOMIC DNA]</scope>
    <source>
        <strain evidence="5">HL-2020</strain>
        <tissue evidence="5">Leaf</tissue>
    </source>
</reference>
<accession>A0A835IU44</accession>
<dbReference type="Proteomes" id="UP000631114">
    <property type="component" value="Unassembled WGS sequence"/>
</dbReference>
<dbReference type="OrthoDB" id="1731857at2759"/>
<keyword evidence="4" id="KW-0472">Membrane</keyword>
<comment type="caution">
    <text evidence="5">The sequence shown here is derived from an EMBL/GenBank/DDBJ whole genome shotgun (WGS) entry which is preliminary data.</text>
</comment>
<proteinExistence type="predicted"/>
<gene>
    <name evidence="5" type="ORF">IFM89_003834</name>
</gene>
<evidence type="ECO:0000256" key="3">
    <source>
        <dbReference type="ARBA" id="ARBA00022989"/>
    </source>
</evidence>
<keyword evidence="3" id="KW-1133">Transmembrane helix</keyword>
<evidence type="ECO:0000313" key="5">
    <source>
        <dbReference type="EMBL" id="KAF9623689.1"/>
    </source>
</evidence>
<dbReference type="Gene3D" id="1.10.3430.10">
    <property type="entry name" value="Ammonium transporter AmtB like domains"/>
    <property type="match status" value="1"/>
</dbReference>
<dbReference type="InterPro" id="IPR029020">
    <property type="entry name" value="Ammonium/urea_transptr"/>
</dbReference>
<sequence length="198" mass="21743">MFFMNTISDLANAPPRIKICSIEEFGTKTFTRLEYIKYVILPFINVKLVINPDHRYAFACLGKCFFAIGKTTTEKGSLESRPAAKALTCTRIVTLAIWTASNNWSLGCNGVLGGFVAITSGCSVFVDPLEATQLHGGYGAWGLIFTGLFAKEEFIVHAGAVGVVRQFGVLFEITCLKRLILMCAQVRQQLLKGNALDY</sequence>
<dbReference type="SUPFAM" id="SSF111352">
    <property type="entry name" value="Ammonium transporter"/>
    <property type="match status" value="1"/>
</dbReference>
<organism evidence="5 6">
    <name type="scientific">Coptis chinensis</name>
    <dbReference type="NCBI Taxonomy" id="261450"/>
    <lineage>
        <taxon>Eukaryota</taxon>
        <taxon>Viridiplantae</taxon>
        <taxon>Streptophyta</taxon>
        <taxon>Embryophyta</taxon>
        <taxon>Tracheophyta</taxon>
        <taxon>Spermatophyta</taxon>
        <taxon>Magnoliopsida</taxon>
        <taxon>Ranunculales</taxon>
        <taxon>Ranunculaceae</taxon>
        <taxon>Coptidoideae</taxon>
        <taxon>Coptis</taxon>
    </lineage>
</organism>